<reference evidence="2" key="1">
    <citation type="journal article" date="2024" name="N Biotechnol">
        <title>Discovery of a new class of bacterial heme-containing CC cleaving oxygenases.</title>
        <authorList>
            <person name="Purwani N.N."/>
            <person name="Rozeboom H.J."/>
            <person name="Willers V.P."/>
            <person name="Wijma H.J."/>
            <person name="Fraaije M.W."/>
        </authorList>
    </citation>
    <scope>X-RAY CRYSTALLOGRAPHY (1.83 ANGSTROMS) IN COMPLEX WITH HEME B</scope>
</reference>
<keyword evidence="2" id="KW-0349">Heme</keyword>
<name>A0AAX7FLU5_STEMA</name>
<dbReference type="PDB" id="8S1J">
    <property type="method" value="X-ray"/>
    <property type="resolution" value="1.83 A"/>
    <property type="chains" value="A/B=1-306"/>
</dbReference>
<keyword evidence="2" id="KW-0408">Iron</keyword>
<organism evidence="1">
    <name type="scientific">Stenotrophomonas maltophilia</name>
    <name type="common">Pseudomonas maltophilia</name>
    <name type="synonym">Xanthomonas maltophilia</name>
    <dbReference type="NCBI Taxonomy" id="40324"/>
    <lineage>
        <taxon>Bacteria</taxon>
        <taxon>Pseudomonadati</taxon>
        <taxon>Pseudomonadota</taxon>
        <taxon>Gammaproteobacteria</taxon>
        <taxon>Lysobacterales</taxon>
        <taxon>Lysobacteraceae</taxon>
        <taxon>Stenotrophomonas</taxon>
        <taxon>Stenotrophomonas maltophilia group</taxon>
    </lineage>
</organism>
<keyword evidence="2" id="KW-0002">3D-structure</keyword>
<feature type="binding site" evidence="2">
    <location>
        <position position="67"/>
    </location>
    <ligand>
        <name>heme b</name>
        <dbReference type="ChEBI" id="CHEBI:60344"/>
    </ligand>
</feature>
<protein>
    <submittedName>
        <fullName evidence="1">Trans-anethole oxygenase</fullName>
    </submittedName>
</protein>
<sequence length="306" mass="35097">GARTKPDKWIRDEIERLDPHVDYARIWQLTMTYYVDDFLMNLIYTLGIPAFTQPPLGSIMMGQVTRKAVDHGQKRADDTLQHFWRWFEYGPADERAQASLAQVNKIHQALAKRQPGTFPARDVIYTSSWIGVAFHRLRLAAGLPGLSDKQRIAAHHFWAGFGSIFWSEDGYVTNYPDSFEAMLKFVEDYEAEDWEKVESGRILGQAINEQFYDAYFPGQLRALGEQLVLSLQTPGIRRLMDMGDPDPQAQKIVLMMLNQYLTLIEDVLPDPELSRPERARLEGIRPPQHIDPPIAKILCPFKGISH</sequence>
<feature type="binding site" evidence="2">
    <location>
        <position position="107"/>
    </location>
    <ligand>
        <name>heme b</name>
        <dbReference type="ChEBI" id="CHEBI:60344"/>
        <note>axial binding residue</note>
    </ligand>
    <ligandPart>
        <name>Fe</name>
        <dbReference type="ChEBI" id="CHEBI:18248"/>
    </ligandPart>
</feature>
<evidence type="ECO:0007829" key="2">
    <source>
        <dbReference type="PDB" id="8S1J"/>
    </source>
</evidence>
<keyword evidence="2" id="KW-0479">Metal-binding</keyword>
<dbReference type="GO" id="GO:0046872">
    <property type="term" value="F:metal ion binding"/>
    <property type="evidence" value="ECO:0007669"/>
    <property type="project" value="UniProtKB-KW"/>
</dbReference>
<dbReference type="AlphaFoldDB" id="A0AAX7FLU5"/>
<feature type="binding site" evidence="2">
    <location>
        <position position="75"/>
    </location>
    <ligand>
        <name>heme b</name>
        <dbReference type="ChEBI" id="CHEBI:60344"/>
    </ligand>
</feature>
<dbReference type="SMR" id="A0AAX7FLU5"/>
<proteinExistence type="evidence at protein level"/>
<accession>A0AAX7FLU5</accession>
<evidence type="ECO:0000313" key="1">
    <source>
        <dbReference type="PDB" id="8S1J"/>
    </source>
</evidence>
<feature type="binding site" evidence="2">
    <location>
        <position position="65"/>
    </location>
    <ligand>
        <name>heme b</name>
        <dbReference type="ChEBI" id="CHEBI:60344"/>
    </ligand>
</feature>